<keyword evidence="3" id="KW-0732">Signal</keyword>
<evidence type="ECO:0000313" key="5">
    <source>
        <dbReference type="Proteomes" id="UP001461498"/>
    </source>
</evidence>
<keyword evidence="5" id="KW-1185">Reference proteome</keyword>
<keyword evidence="2" id="KW-0472">Membrane</keyword>
<accession>A0AAW1CMP4</accession>
<dbReference type="AlphaFoldDB" id="A0AAW1CMP4"/>
<keyword evidence="2" id="KW-0812">Transmembrane</keyword>
<feature type="signal peptide" evidence="3">
    <location>
        <begin position="1"/>
        <end position="15"/>
    </location>
</feature>
<feature type="transmembrane region" description="Helical" evidence="2">
    <location>
        <begin position="310"/>
        <end position="333"/>
    </location>
</feature>
<dbReference type="EMBL" id="JAPXFL010000010">
    <property type="protein sequence ID" value="KAK9500181.1"/>
    <property type="molecule type" value="Genomic_DNA"/>
</dbReference>
<evidence type="ECO:0000256" key="3">
    <source>
        <dbReference type="SAM" id="SignalP"/>
    </source>
</evidence>
<evidence type="ECO:0000256" key="1">
    <source>
        <dbReference type="SAM" id="MobiDB-lite"/>
    </source>
</evidence>
<dbReference type="Proteomes" id="UP001461498">
    <property type="component" value="Unassembled WGS sequence"/>
</dbReference>
<keyword evidence="2" id="KW-1133">Transmembrane helix</keyword>
<evidence type="ECO:0000313" key="4">
    <source>
        <dbReference type="EMBL" id="KAK9500181.1"/>
    </source>
</evidence>
<protein>
    <recommendedName>
        <fullName evidence="6">Chloride channel CLIC-like protein 1</fullName>
    </recommendedName>
</protein>
<name>A0AAW1CMP4_9HEMI</name>
<organism evidence="4 5">
    <name type="scientific">Rhynocoris fuscipes</name>
    <dbReference type="NCBI Taxonomy" id="488301"/>
    <lineage>
        <taxon>Eukaryota</taxon>
        <taxon>Metazoa</taxon>
        <taxon>Ecdysozoa</taxon>
        <taxon>Arthropoda</taxon>
        <taxon>Hexapoda</taxon>
        <taxon>Insecta</taxon>
        <taxon>Pterygota</taxon>
        <taxon>Neoptera</taxon>
        <taxon>Paraneoptera</taxon>
        <taxon>Hemiptera</taxon>
        <taxon>Heteroptera</taxon>
        <taxon>Panheteroptera</taxon>
        <taxon>Cimicomorpha</taxon>
        <taxon>Reduviidae</taxon>
        <taxon>Harpactorinae</taxon>
        <taxon>Harpactorini</taxon>
        <taxon>Rhynocoris</taxon>
    </lineage>
</organism>
<evidence type="ECO:0008006" key="6">
    <source>
        <dbReference type="Google" id="ProtNLM"/>
    </source>
</evidence>
<feature type="chain" id="PRO_5043542023" description="Chloride channel CLIC-like protein 1" evidence="3">
    <location>
        <begin position="16"/>
        <end position="483"/>
    </location>
</feature>
<sequence>MFIYLLFLLISNVVSFDMPETWINPADILHSTKLEEINSDVPRTKPSMDTESSSTCENFTCPAPLPSVCDSYLKRMVNLLLNEVNLKNYKLPKGDIRIIPLTLHFTSGNLEILHKLASTETEEDIPWHEFDIAFSSLFVMPNDFKESKSENTLISPSYYEYVYFIFFGIVGSLVIIGFWLLLTGGSILRTIWSLSLLNFAFALVWNLIRAYNMEKEKVREIYHNRFKEKQPSSSWFGIFDPFLRLMSRKSDSDGEIPFIPETDPLVNVNYGKVFMETLGTIFELLPIMGEKTGEMYAKFADSQNFFVRNVIMPVNLLLNPLLIIVAFVCWAIIREGFSFRLPLASFSIGNRASCVQPSQNQRSHAEIENNQPSNTSRQQIQNQPEQGIVQNVVSRIHNSAQIAYESIPGPSHSSPKIKRIITEYHHDSEESSNPSEVMNTLDQKRNKPARLPSITVTRKGPWQGSIIRYGFIRKTRITPVKNN</sequence>
<proteinExistence type="predicted"/>
<feature type="transmembrane region" description="Helical" evidence="2">
    <location>
        <begin position="161"/>
        <end position="182"/>
    </location>
</feature>
<feature type="transmembrane region" description="Helical" evidence="2">
    <location>
        <begin position="191"/>
        <end position="208"/>
    </location>
</feature>
<evidence type="ECO:0000256" key="2">
    <source>
        <dbReference type="SAM" id="Phobius"/>
    </source>
</evidence>
<comment type="caution">
    <text evidence="4">The sequence shown here is derived from an EMBL/GenBank/DDBJ whole genome shotgun (WGS) entry which is preliminary data.</text>
</comment>
<reference evidence="4 5" key="1">
    <citation type="submission" date="2022-12" db="EMBL/GenBank/DDBJ databases">
        <title>Chromosome-level genome assembly of true bugs.</title>
        <authorList>
            <person name="Ma L."/>
            <person name="Li H."/>
        </authorList>
    </citation>
    <scope>NUCLEOTIDE SEQUENCE [LARGE SCALE GENOMIC DNA]</scope>
    <source>
        <strain evidence="4">Lab_2022b</strain>
    </source>
</reference>
<feature type="region of interest" description="Disordered" evidence="1">
    <location>
        <begin position="357"/>
        <end position="382"/>
    </location>
</feature>
<gene>
    <name evidence="4" type="ORF">O3M35_001490</name>
</gene>